<dbReference type="EMBL" id="NMPR01000031">
    <property type="protein sequence ID" value="KAA8633854.1"/>
    <property type="molecule type" value="Genomic_DNA"/>
</dbReference>
<protein>
    <submittedName>
        <fullName evidence="1">Uncharacterized protein</fullName>
    </submittedName>
</protein>
<dbReference type="VEuPathDB" id="FungiDB:SMAC_05310"/>
<comment type="caution">
    <text evidence="1">The sequence shown here is derived from an EMBL/GenBank/DDBJ whole genome shotgun (WGS) entry which is preliminary data.</text>
</comment>
<evidence type="ECO:0000313" key="2">
    <source>
        <dbReference type="Proteomes" id="UP000433876"/>
    </source>
</evidence>
<evidence type="ECO:0000313" key="1">
    <source>
        <dbReference type="EMBL" id="KAA8633854.1"/>
    </source>
</evidence>
<dbReference type="AlphaFoldDB" id="A0A8S8ZSY0"/>
<reference evidence="1 2" key="1">
    <citation type="submission" date="2017-07" db="EMBL/GenBank/DDBJ databases">
        <title>Genome sequence of the Sordaria macrospora wild type strain R19027.</title>
        <authorList>
            <person name="Nowrousian M."/>
            <person name="Teichert I."/>
            <person name="Kueck U."/>
        </authorList>
    </citation>
    <scope>NUCLEOTIDE SEQUENCE [LARGE SCALE GENOMIC DNA]</scope>
    <source>
        <strain evidence="1 2">R19027</strain>
        <tissue evidence="1">Mycelium</tissue>
    </source>
</reference>
<proteinExistence type="predicted"/>
<accession>A0A8S8ZSY0</accession>
<sequence length="262" mass="30739">MPVETRKAKAARIARDVAERKTVMPWEYDQEAFCRGEPIVEHMMRIHILTSVCRHMRYEVIAEYFNRAQAHVTHCAGSFWTASDVRVLAAMRHLKASSLFTNHMRHIHLTWLPDTVRGWILWGSNMGRWASPVHGLIPMRNTKPRKGLRQVNTLEWLASLKSLQTLEIGFMDVLPGYRNNHIFFGRSTLEWRELLRLPKLESISYRLYSAPSRKAFTKNWEDLESFRWYKNALAEHLLKDPAVEDTEKLASPLSSDQNWHKF</sequence>
<dbReference type="Proteomes" id="UP000433876">
    <property type="component" value="Unassembled WGS sequence"/>
</dbReference>
<gene>
    <name evidence="1" type="ORF">SMACR_05310</name>
</gene>
<name>A0A8S8ZSY0_SORMA</name>
<organism evidence="1 2">
    <name type="scientific">Sordaria macrospora</name>
    <dbReference type="NCBI Taxonomy" id="5147"/>
    <lineage>
        <taxon>Eukaryota</taxon>
        <taxon>Fungi</taxon>
        <taxon>Dikarya</taxon>
        <taxon>Ascomycota</taxon>
        <taxon>Pezizomycotina</taxon>
        <taxon>Sordariomycetes</taxon>
        <taxon>Sordariomycetidae</taxon>
        <taxon>Sordariales</taxon>
        <taxon>Sordariaceae</taxon>
        <taxon>Sordaria</taxon>
    </lineage>
</organism>